<comment type="caution">
    <text evidence="2">The sequence shown here is derived from an EMBL/GenBank/DDBJ whole genome shotgun (WGS) entry which is preliminary data.</text>
</comment>
<dbReference type="EMBL" id="JACHEH010000010">
    <property type="protein sequence ID" value="MBB6169716.1"/>
    <property type="molecule type" value="Genomic_DNA"/>
</dbReference>
<keyword evidence="3" id="KW-1185">Reference proteome</keyword>
<evidence type="ECO:0000313" key="3">
    <source>
        <dbReference type="Proteomes" id="UP000588017"/>
    </source>
</evidence>
<organism evidence="2 3">
    <name type="scientific">Chelatococcus composti</name>
    <dbReference type="NCBI Taxonomy" id="1743235"/>
    <lineage>
        <taxon>Bacteria</taxon>
        <taxon>Pseudomonadati</taxon>
        <taxon>Pseudomonadota</taxon>
        <taxon>Alphaproteobacteria</taxon>
        <taxon>Hyphomicrobiales</taxon>
        <taxon>Chelatococcaceae</taxon>
        <taxon>Chelatococcus</taxon>
    </lineage>
</organism>
<proteinExistence type="predicted"/>
<gene>
    <name evidence="2" type="ORF">HNQ73_003368</name>
</gene>
<evidence type="ECO:0000313" key="2">
    <source>
        <dbReference type="EMBL" id="MBB6169716.1"/>
    </source>
</evidence>
<dbReference type="AlphaFoldDB" id="A0A841KIF6"/>
<evidence type="ECO:0000256" key="1">
    <source>
        <dbReference type="SAM" id="MobiDB-lite"/>
    </source>
</evidence>
<sequence length="71" mass="8058">MDNLKSAAVRTRPVPHIVATGRVQRHETSHRPNVAQLRRGQEPALRDETWRPEPCGLSRHELRSIVADMLG</sequence>
<dbReference type="Proteomes" id="UP000588017">
    <property type="component" value="Unassembled WGS sequence"/>
</dbReference>
<feature type="region of interest" description="Disordered" evidence="1">
    <location>
        <begin position="22"/>
        <end position="52"/>
    </location>
</feature>
<reference evidence="2 3" key="1">
    <citation type="submission" date="2020-08" db="EMBL/GenBank/DDBJ databases">
        <title>Genomic Encyclopedia of Type Strains, Phase IV (KMG-IV): sequencing the most valuable type-strain genomes for metagenomic binning, comparative biology and taxonomic classification.</title>
        <authorList>
            <person name="Goeker M."/>
        </authorList>
    </citation>
    <scope>NUCLEOTIDE SEQUENCE [LARGE SCALE GENOMIC DNA]</scope>
    <source>
        <strain evidence="2 3">DSM 101465</strain>
    </source>
</reference>
<protein>
    <submittedName>
        <fullName evidence="2">Uncharacterized protein</fullName>
    </submittedName>
</protein>
<feature type="compositionally biased region" description="Basic and acidic residues" evidence="1">
    <location>
        <begin position="39"/>
        <end position="51"/>
    </location>
</feature>
<accession>A0A841KIF6</accession>
<dbReference type="RefSeq" id="WP_183336397.1">
    <property type="nucleotide sequence ID" value="NZ_BMHX01000003.1"/>
</dbReference>
<name>A0A841KIF6_9HYPH</name>